<dbReference type="Proteomes" id="UP001501436">
    <property type="component" value="Unassembled WGS sequence"/>
</dbReference>
<dbReference type="Gene3D" id="3.10.450.50">
    <property type="match status" value="1"/>
</dbReference>
<evidence type="ECO:0000313" key="2">
    <source>
        <dbReference type="EMBL" id="GAA4902033.1"/>
    </source>
</evidence>
<dbReference type="InterPro" id="IPR039437">
    <property type="entry name" value="FrzH/put_lumazine-bd"/>
</dbReference>
<gene>
    <name evidence="2" type="ORF">GCM10023313_00600</name>
</gene>
<reference evidence="3" key="1">
    <citation type="journal article" date="2019" name="Int. J. Syst. Evol. Microbiol.">
        <title>The Global Catalogue of Microorganisms (GCM) 10K type strain sequencing project: providing services to taxonomists for standard genome sequencing and annotation.</title>
        <authorList>
            <consortium name="The Broad Institute Genomics Platform"/>
            <consortium name="The Broad Institute Genome Sequencing Center for Infectious Disease"/>
            <person name="Wu L."/>
            <person name="Ma J."/>
        </authorList>
    </citation>
    <scope>NUCLEOTIDE SEQUENCE [LARGE SCALE GENOMIC DNA]</scope>
    <source>
        <strain evidence="3">JCM 18283</strain>
    </source>
</reference>
<evidence type="ECO:0000256" key="1">
    <source>
        <dbReference type="SAM" id="SignalP"/>
    </source>
</evidence>
<keyword evidence="1" id="KW-0732">Signal</keyword>
<comment type="caution">
    <text evidence="2">The sequence shown here is derived from an EMBL/GenBank/DDBJ whole genome shotgun (WGS) entry which is preliminary data.</text>
</comment>
<dbReference type="SUPFAM" id="SSF54427">
    <property type="entry name" value="NTF2-like"/>
    <property type="match status" value="1"/>
</dbReference>
<proteinExistence type="predicted"/>
<evidence type="ECO:0000313" key="3">
    <source>
        <dbReference type="Proteomes" id="UP001501436"/>
    </source>
</evidence>
<feature type="signal peptide" evidence="1">
    <location>
        <begin position="1"/>
        <end position="28"/>
    </location>
</feature>
<feature type="chain" id="PRO_5046454047" evidence="1">
    <location>
        <begin position="29"/>
        <end position="158"/>
    </location>
</feature>
<sequence>MHQTNYMRKFFTLCLLVISAGQAFSQQAENEAVKKTINTLFAAMKKGDSTLLRTVFHKDMVLQTVANKRDGSKVLMTEKPAEFLKAVGTPHTDVWDERITFGDIKIDDNLASVWTPYKFYVSDKFSHCGVNFFQLMKTADGWKVIYIVDTRRKDNCPE</sequence>
<accession>A0ABP9FH29</accession>
<protein>
    <submittedName>
        <fullName evidence="2">Nuclear transport factor 2 family protein</fullName>
    </submittedName>
</protein>
<dbReference type="Pfam" id="PF12893">
    <property type="entry name" value="Lumazine_bd_2"/>
    <property type="match status" value="1"/>
</dbReference>
<dbReference type="InterPro" id="IPR032710">
    <property type="entry name" value="NTF2-like_dom_sf"/>
</dbReference>
<keyword evidence="3" id="KW-1185">Reference proteome</keyword>
<name>A0ABP9FH29_9SPHI</name>
<organism evidence="2 3">
    <name type="scientific">Mucilaginibacter defluvii</name>
    <dbReference type="NCBI Taxonomy" id="1196019"/>
    <lineage>
        <taxon>Bacteria</taxon>
        <taxon>Pseudomonadati</taxon>
        <taxon>Bacteroidota</taxon>
        <taxon>Sphingobacteriia</taxon>
        <taxon>Sphingobacteriales</taxon>
        <taxon>Sphingobacteriaceae</taxon>
        <taxon>Mucilaginibacter</taxon>
    </lineage>
</organism>
<dbReference type="EMBL" id="BAABJI010000001">
    <property type="protein sequence ID" value="GAA4902033.1"/>
    <property type="molecule type" value="Genomic_DNA"/>
</dbReference>